<dbReference type="InterPro" id="IPR013946">
    <property type="entry name" value="NCA2-like"/>
</dbReference>
<feature type="compositionally biased region" description="Low complexity" evidence="7">
    <location>
        <begin position="477"/>
        <end position="491"/>
    </location>
</feature>
<dbReference type="Pfam" id="PF08637">
    <property type="entry name" value="NCA2"/>
    <property type="match status" value="1"/>
</dbReference>
<evidence type="ECO:0000313" key="9">
    <source>
        <dbReference type="EMBL" id="KAK2078374.1"/>
    </source>
</evidence>
<organism evidence="9 10">
    <name type="scientific">Prototheca wickerhamii</name>
    <dbReference type="NCBI Taxonomy" id="3111"/>
    <lineage>
        <taxon>Eukaryota</taxon>
        <taxon>Viridiplantae</taxon>
        <taxon>Chlorophyta</taxon>
        <taxon>core chlorophytes</taxon>
        <taxon>Trebouxiophyceae</taxon>
        <taxon>Chlorellales</taxon>
        <taxon>Chlorellaceae</taxon>
        <taxon>Prototheca</taxon>
    </lineage>
</organism>
<reference evidence="9" key="1">
    <citation type="submission" date="2021-01" db="EMBL/GenBank/DDBJ databases">
        <authorList>
            <person name="Eckstrom K.M.E."/>
        </authorList>
    </citation>
    <scope>NUCLEOTIDE SEQUENCE</scope>
    <source>
        <strain evidence="9">UVCC 0001</strain>
    </source>
</reference>
<evidence type="ECO:0000256" key="2">
    <source>
        <dbReference type="ARBA" id="ARBA00022692"/>
    </source>
</evidence>
<accession>A0AAD9MHD0</accession>
<evidence type="ECO:0000256" key="4">
    <source>
        <dbReference type="ARBA" id="ARBA00023128"/>
    </source>
</evidence>
<evidence type="ECO:0000256" key="3">
    <source>
        <dbReference type="ARBA" id="ARBA00022989"/>
    </source>
</evidence>
<evidence type="ECO:0000313" key="10">
    <source>
        <dbReference type="Proteomes" id="UP001255856"/>
    </source>
</evidence>
<comment type="caution">
    <text evidence="9">The sequence shown here is derived from an EMBL/GenBank/DDBJ whole genome shotgun (WGS) entry which is preliminary data.</text>
</comment>
<evidence type="ECO:0008006" key="11">
    <source>
        <dbReference type="Google" id="ProtNLM"/>
    </source>
</evidence>
<keyword evidence="10" id="KW-1185">Reference proteome</keyword>
<proteinExistence type="predicted"/>
<keyword evidence="3 8" id="KW-1133">Transmembrane helix</keyword>
<name>A0AAD9MHD0_PROWI</name>
<feature type="transmembrane region" description="Helical" evidence="8">
    <location>
        <begin position="565"/>
        <end position="587"/>
    </location>
</feature>
<feature type="coiled-coil region" evidence="6">
    <location>
        <begin position="77"/>
        <end position="104"/>
    </location>
</feature>
<keyword evidence="2 8" id="KW-0812">Transmembrane</keyword>
<feature type="region of interest" description="Disordered" evidence="7">
    <location>
        <begin position="290"/>
        <end position="312"/>
    </location>
</feature>
<protein>
    <recommendedName>
        <fullName evidence="11">Nuclear control of ATPase protein 2</fullName>
    </recommendedName>
</protein>
<dbReference type="Proteomes" id="UP001255856">
    <property type="component" value="Unassembled WGS sequence"/>
</dbReference>
<feature type="region of interest" description="Disordered" evidence="7">
    <location>
        <begin position="477"/>
        <end position="506"/>
    </location>
</feature>
<comment type="subcellular location">
    <subcellularLocation>
        <location evidence="1">Mitochondrion membrane</location>
        <topology evidence="1">Multi-pass membrane protein</topology>
    </subcellularLocation>
</comment>
<dbReference type="EMBL" id="JASFZW010000004">
    <property type="protein sequence ID" value="KAK2078374.1"/>
    <property type="molecule type" value="Genomic_DNA"/>
</dbReference>
<gene>
    <name evidence="9" type="ORF">QBZ16_003214</name>
</gene>
<keyword evidence="4" id="KW-0496">Mitochondrion</keyword>
<evidence type="ECO:0000256" key="5">
    <source>
        <dbReference type="ARBA" id="ARBA00023136"/>
    </source>
</evidence>
<sequence length="702" mass="76353">MSLQLVTLPLRAVRAPIKVLLLPGESHRTKWHLPVAGLDEEQAQDILFALRRAGSGDEAEQMARDWLQALQLACIAFWRLLAELDDAERNLRFWQRRARRGDDQTAFLWLQRGPGAFARRSVRLLSRGRRRVERWGRGAAGRGVDQAGPAGAAPPSELIEKRVVVFRLVRDELARALAAVQDAASQLLLRDERSEDDAPAEGLVAAAERAIAAAASEIQRALHELRARTGPLGAVVGGASPRFEDEEEDERGGPATGARASALHAALSALLSLPGGERVRRALSSGSLRARRGVEEGGRGEEAATGEGDSSMETALRELQKTLDCDETLSLWRRAHQNLTVPEAFREAARLASSAAAAPLAEVPAWARMPSEFQRRWVRYSLLWTATGLAVAFAYRHSSLAGSGDLRRWWDAAAGATRGAVETHVRAPLRALGDELFATLRSRPSIVSLAEYESDRDSLARMLLDFARERGGVGSAAGVDHASVSSSSSPSRQQQESTTTANDDVAMQHGMDVMMRRYEQELKRPIKNLVAGDLARCLLIQVQKLKVDSESAMLEIDQILKSNELSIALVAAVPAILIAGGLLYALARLAAPRPPDPRTEAAAARLALGEAARRLALLASPEDVARLGRAPLQGQFLYALARAYEEAGDLYARHRGLFGRGAGPEWLALQSEFKGLAAPGSEARKLGDFQRLVRSFTIYQQF</sequence>
<dbReference type="PANTHER" id="PTHR28234">
    <property type="entry name" value="NUCLEAR CONTROL OF ATPASE PROTEIN 2"/>
    <property type="match status" value="1"/>
</dbReference>
<keyword evidence="6" id="KW-0175">Coiled coil</keyword>
<feature type="compositionally biased region" description="Basic and acidic residues" evidence="7">
    <location>
        <begin position="292"/>
        <end position="302"/>
    </location>
</feature>
<dbReference type="AlphaFoldDB" id="A0AAD9MHD0"/>
<evidence type="ECO:0000256" key="1">
    <source>
        <dbReference type="ARBA" id="ARBA00004225"/>
    </source>
</evidence>
<dbReference type="PANTHER" id="PTHR28234:SF1">
    <property type="entry name" value="NUCLEAR CONTROL OF ATPASE PROTEIN 2"/>
    <property type="match status" value="1"/>
</dbReference>
<evidence type="ECO:0000256" key="6">
    <source>
        <dbReference type="SAM" id="Coils"/>
    </source>
</evidence>
<keyword evidence="5 8" id="KW-0472">Membrane</keyword>
<evidence type="ECO:0000256" key="8">
    <source>
        <dbReference type="SAM" id="Phobius"/>
    </source>
</evidence>
<evidence type="ECO:0000256" key="7">
    <source>
        <dbReference type="SAM" id="MobiDB-lite"/>
    </source>
</evidence>
<feature type="compositionally biased region" description="Polar residues" evidence="7">
    <location>
        <begin position="492"/>
        <end position="502"/>
    </location>
</feature>
<dbReference type="GO" id="GO:0005741">
    <property type="term" value="C:mitochondrial outer membrane"/>
    <property type="evidence" value="ECO:0007669"/>
    <property type="project" value="TreeGrafter"/>
</dbReference>
<feature type="region of interest" description="Disordered" evidence="7">
    <location>
        <begin position="233"/>
        <end position="258"/>
    </location>
</feature>